<reference evidence="1" key="1">
    <citation type="submission" date="2015-09" db="EMBL/GenBank/DDBJ databases">
        <title>De novo assembly of Pectinophora gossypiella (Pink Bollworm) gut transcriptome.</title>
        <authorList>
            <person name="Tassone E.E."/>
        </authorList>
    </citation>
    <scope>NUCLEOTIDE SEQUENCE</scope>
</reference>
<dbReference type="AlphaFoldDB" id="A0A1E1W3U3"/>
<dbReference type="OrthoDB" id="10023921at2759"/>
<gene>
    <name evidence="1" type="ORF">g.17874</name>
</gene>
<evidence type="ECO:0000313" key="1">
    <source>
        <dbReference type="EMBL" id="JAT81657.1"/>
    </source>
</evidence>
<dbReference type="EMBL" id="GDQN01009397">
    <property type="protein sequence ID" value="JAT81657.1"/>
    <property type="molecule type" value="Transcribed_RNA"/>
</dbReference>
<protein>
    <submittedName>
        <fullName evidence="1">Uncharacterized protein</fullName>
    </submittedName>
</protein>
<accession>A0A1E1W3U3</accession>
<proteinExistence type="predicted"/>
<name>A0A1E1W3U3_PECGO</name>
<sequence>LELARAVHSFVAHRNRCLEFIHGDLVGTWLNPWQLERNFTNPVQIEGIAHNAQQLLNDMTGLQDELSTHLHALTGKRSAEEWLQTLLIPVSRRLTEIRNVAAVRAASEAGVRPLLDDDDDG</sequence>
<organism evidence="1">
    <name type="scientific">Pectinophora gossypiella</name>
    <name type="common">Cotton pink bollworm</name>
    <name type="synonym">Depressaria gossypiella</name>
    <dbReference type="NCBI Taxonomy" id="13191"/>
    <lineage>
        <taxon>Eukaryota</taxon>
        <taxon>Metazoa</taxon>
        <taxon>Ecdysozoa</taxon>
        <taxon>Arthropoda</taxon>
        <taxon>Hexapoda</taxon>
        <taxon>Insecta</taxon>
        <taxon>Pterygota</taxon>
        <taxon>Neoptera</taxon>
        <taxon>Endopterygota</taxon>
        <taxon>Lepidoptera</taxon>
        <taxon>Glossata</taxon>
        <taxon>Ditrysia</taxon>
        <taxon>Gelechioidea</taxon>
        <taxon>Gelechiidae</taxon>
        <taxon>Apatetrinae</taxon>
        <taxon>Pectinophora</taxon>
    </lineage>
</organism>
<feature type="non-terminal residue" evidence="1">
    <location>
        <position position="1"/>
    </location>
</feature>